<organism evidence="5 6">
    <name type="scientific">Xenorhabdus innexi</name>
    <dbReference type="NCBI Taxonomy" id="290109"/>
    <lineage>
        <taxon>Bacteria</taxon>
        <taxon>Pseudomonadati</taxon>
        <taxon>Pseudomonadota</taxon>
        <taxon>Gammaproteobacteria</taxon>
        <taxon>Enterobacterales</taxon>
        <taxon>Morganellaceae</taxon>
        <taxon>Xenorhabdus</taxon>
    </lineage>
</organism>
<dbReference type="GO" id="GO:0019062">
    <property type="term" value="P:virion attachment to host cell"/>
    <property type="evidence" value="ECO:0007669"/>
    <property type="project" value="InterPro"/>
</dbReference>
<dbReference type="Proteomes" id="UP000196435">
    <property type="component" value="Unassembled WGS sequence"/>
</dbReference>
<feature type="domain" description="Phage tail fibre protein N-terminal" evidence="3">
    <location>
        <begin position="1"/>
        <end position="149"/>
    </location>
</feature>
<dbReference type="Pfam" id="PF21882">
    <property type="entry name" value="Gp53-like_C"/>
    <property type="match status" value="1"/>
</dbReference>
<proteinExistence type="predicted"/>
<dbReference type="Pfam" id="PF12571">
    <property type="entry name" value="Phage_tail_fib"/>
    <property type="match status" value="1"/>
</dbReference>
<dbReference type="InterPro" id="IPR054075">
    <property type="entry name" value="Gp53-like_C"/>
</dbReference>
<accession>A0A1N6MV94</accession>
<evidence type="ECO:0000259" key="4">
    <source>
        <dbReference type="Pfam" id="PF21882"/>
    </source>
</evidence>
<dbReference type="Pfam" id="PF03406">
    <property type="entry name" value="Phage_fiber_2"/>
    <property type="match status" value="1"/>
</dbReference>
<dbReference type="EMBL" id="FTLG01000071">
    <property type="protein sequence ID" value="SIP72694.1"/>
    <property type="molecule type" value="Genomic_DNA"/>
</dbReference>
<dbReference type="PANTHER" id="PTHR35191">
    <property type="entry name" value="PROPHAGE SIDE TAIL FIBER PROTEIN HOMOLOG STFQ-RELATED"/>
    <property type="match status" value="1"/>
</dbReference>
<dbReference type="GO" id="GO:0046718">
    <property type="term" value="P:symbiont entry into host cell"/>
    <property type="evidence" value="ECO:0007669"/>
    <property type="project" value="InterPro"/>
</dbReference>
<sequence>MSTKFFALLTQLGADKLANAAALGTKIEITHMAVGDGGGSLPTPDTKQTKLINEKRRAAINTLNIDPKNTNQIIAEQVIPEDEGGWWIREIGLFDKDGVLIAVGNCAETYKPQLQEGSGRTQTIRMILIVSSANAVTLKVDPSVVLATREYVDNSITKHANSRNHPDATLKEKGFVILSSAVDSNSETHAATPKAVKAAYDLAKAADNNANTRLEKNKNGADVADKDAFNRNIGSARAFTGAIHIGGGGTWTTEEFIAWLKSKDAFNHPYWMCKGSWSYASNRRITDTGCGAIHLAGAVVEVMGLESVMTIRVTTAPTSIDGCIPNAQFTYGNHGKDYVPSWRRDYNTANKPSADEVGAYSKEETDTRVNAANENANSRLEKNKNGADIPNKDEFVKNLGLTETKELAKNALNKDIGGAVLQPVYFHGAKTNTGAINVHTRTDGNNIGDSLTYLGYNHGTPSKPSFSHYLRGQGSTYIDTLNGCYVHEELRVGKRVVPADYGNFDGRYIQLNTNTKTTGYILSKTANLLDDPSSRHLGRSGFLRPNEGLDRLGALAIHVAHPSVEGSQYARGISFDYGYKNQSFNIATYAFDEDGNFKGSKKILTEDDLVSIKSTARKEPNGWWRCGDTGLVYQWGVVEGLSDNEMKTYSFPIHFSNKCVHLSAMGHLNLPSWNSQMLGVHGWVLGKEQFRLACDVPANDPNFQFKAIFHWFAIGY</sequence>
<evidence type="ECO:0000256" key="2">
    <source>
        <dbReference type="ARBA" id="ARBA00022581"/>
    </source>
</evidence>
<dbReference type="InterPro" id="IPR022225">
    <property type="entry name" value="Phage_tail_fibre_N"/>
</dbReference>
<feature type="domain" description="Putative tail fiber protein gp53-like C-terminal" evidence="4">
    <location>
        <begin position="626"/>
        <end position="716"/>
    </location>
</feature>
<dbReference type="InterPro" id="IPR005068">
    <property type="entry name" value="Phage_lambda_Stf-r2"/>
</dbReference>
<dbReference type="AlphaFoldDB" id="A0A1N6MV94"/>
<dbReference type="Gene3D" id="2.60.40.3940">
    <property type="match status" value="1"/>
</dbReference>
<gene>
    <name evidence="5" type="ORF">XIS1_1620018</name>
</gene>
<dbReference type="PANTHER" id="PTHR35191:SF1">
    <property type="entry name" value="PROPHAGE SIDE TAIL FIBER PROTEIN HOMOLOG STFQ-RELATED"/>
    <property type="match status" value="1"/>
</dbReference>
<evidence type="ECO:0000259" key="3">
    <source>
        <dbReference type="Pfam" id="PF12571"/>
    </source>
</evidence>
<evidence type="ECO:0000256" key="1">
    <source>
        <dbReference type="ARBA" id="ARBA00004328"/>
    </source>
</evidence>
<dbReference type="InterPro" id="IPR051934">
    <property type="entry name" value="Phage_Tail_Fiber_Structural"/>
</dbReference>
<dbReference type="RefSeq" id="WP_086955980.1">
    <property type="nucleotide sequence ID" value="NZ_CAWRBJ010000001.1"/>
</dbReference>
<keyword evidence="2" id="KW-0945">Host-virus interaction</keyword>
<comment type="subcellular location">
    <subcellularLocation>
        <location evidence="1">Virion</location>
    </subcellularLocation>
</comment>
<name>A0A1N6MV94_9GAMM</name>
<evidence type="ECO:0000313" key="5">
    <source>
        <dbReference type="EMBL" id="SIP72694.1"/>
    </source>
</evidence>
<protein>
    <submittedName>
        <fullName evidence="5">Uncharacterized protein</fullName>
    </submittedName>
</protein>
<evidence type="ECO:0000313" key="6">
    <source>
        <dbReference type="Proteomes" id="UP000196435"/>
    </source>
</evidence>
<reference evidence="6" key="1">
    <citation type="submission" date="2016-12" db="EMBL/GenBank/DDBJ databases">
        <authorList>
            <person name="Gaudriault S."/>
        </authorList>
    </citation>
    <scope>NUCLEOTIDE SEQUENCE [LARGE SCALE GENOMIC DNA]</scope>
    <source>
        <strain evidence="6">HGB1681 (deposited as PTA-6826 in the American Type Culture Collection)</strain>
    </source>
</reference>